<feature type="binding site" evidence="6">
    <location>
        <begin position="322"/>
        <end position="323"/>
    </location>
    <ligand>
        <name>substrate</name>
    </ligand>
</feature>
<comment type="caution">
    <text evidence="13">The sequence shown here is derived from an EMBL/GenBank/DDBJ whole genome shotgun (WGS) entry which is preliminary data.</text>
</comment>
<evidence type="ECO:0000259" key="12">
    <source>
        <dbReference type="Pfam" id="PF07479"/>
    </source>
</evidence>
<dbReference type="Pfam" id="PF01210">
    <property type="entry name" value="NAD_Gly3P_dh_N"/>
    <property type="match status" value="1"/>
</dbReference>
<dbReference type="PANTHER" id="PTHR11728:SF8">
    <property type="entry name" value="GLYCEROL-3-PHOSPHATE DEHYDROGENASE [NAD(+)]-RELATED"/>
    <property type="match status" value="1"/>
</dbReference>
<evidence type="ECO:0000256" key="8">
    <source>
        <dbReference type="RuleBase" id="RU000437"/>
    </source>
</evidence>
<evidence type="ECO:0000256" key="10">
    <source>
        <dbReference type="SAM" id="MobiDB-lite"/>
    </source>
</evidence>
<feature type="binding site" evidence="7">
    <location>
        <position position="322"/>
    </location>
    <ligand>
        <name>NAD(+)</name>
        <dbReference type="ChEBI" id="CHEBI:57540"/>
    </ligand>
</feature>
<dbReference type="SUPFAM" id="SSF48179">
    <property type="entry name" value="6-phosphogluconate dehydrogenase C-terminal domain-like"/>
    <property type="match status" value="1"/>
</dbReference>
<dbReference type="PIRSF" id="PIRSF000114">
    <property type="entry name" value="Glycerol-3-P_dh"/>
    <property type="match status" value="1"/>
</dbReference>
<dbReference type="EMBL" id="JABELV010000174">
    <property type="protein sequence ID" value="KAG7528630.1"/>
    <property type="molecule type" value="Genomic_DNA"/>
</dbReference>
<feature type="region of interest" description="Disordered" evidence="10">
    <location>
        <begin position="1"/>
        <end position="52"/>
    </location>
</feature>
<dbReference type="GO" id="GO:0005829">
    <property type="term" value="C:cytosol"/>
    <property type="evidence" value="ECO:0007669"/>
    <property type="project" value="TreeGrafter"/>
</dbReference>
<dbReference type="InterPro" id="IPR013328">
    <property type="entry name" value="6PGD_dom2"/>
</dbReference>
<dbReference type="GO" id="GO:0141152">
    <property type="term" value="F:glycerol-3-phosphate dehydrogenase (NAD+) activity"/>
    <property type="evidence" value="ECO:0007669"/>
    <property type="project" value="UniProtKB-UniRule"/>
</dbReference>
<dbReference type="GO" id="GO:0051287">
    <property type="term" value="F:NAD binding"/>
    <property type="evidence" value="ECO:0007669"/>
    <property type="project" value="UniProtKB-UniRule"/>
</dbReference>
<evidence type="ECO:0000256" key="5">
    <source>
        <dbReference type="PIRSR" id="PIRSR000114-1"/>
    </source>
</evidence>
<feature type="binding site" evidence="7">
    <location>
        <begin position="61"/>
        <end position="66"/>
    </location>
    <ligand>
        <name>NAD(+)</name>
        <dbReference type="ChEBI" id="CHEBI:57540"/>
    </ligand>
</feature>
<evidence type="ECO:0000256" key="9">
    <source>
        <dbReference type="RuleBase" id="RU361243"/>
    </source>
</evidence>
<proteinExistence type="inferred from homology"/>
<keyword evidence="2 8" id="KW-0560">Oxidoreductase</keyword>
<accession>A0A8K0NQU5</accession>
<reference evidence="13" key="1">
    <citation type="submission" date="2020-04" db="EMBL/GenBank/DDBJ databases">
        <title>Analysis of mating type loci in Filobasidium floriforme.</title>
        <authorList>
            <person name="Nowrousian M."/>
        </authorList>
    </citation>
    <scope>NUCLEOTIDE SEQUENCE</scope>
    <source>
        <strain evidence="13">CBS 6242</strain>
    </source>
</reference>
<dbReference type="InterPro" id="IPR017751">
    <property type="entry name" value="G3P_DH_NAD-dep_euk"/>
</dbReference>
<dbReference type="GO" id="GO:0005975">
    <property type="term" value="P:carbohydrate metabolic process"/>
    <property type="evidence" value="ECO:0007669"/>
    <property type="project" value="InterPro"/>
</dbReference>
<feature type="binding site" evidence="7">
    <location>
        <position position="351"/>
    </location>
    <ligand>
        <name>NAD(+)</name>
        <dbReference type="ChEBI" id="CHEBI:57540"/>
    </ligand>
</feature>
<keyword evidence="14" id="KW-1185">Reference proteome</keyword>
<dbReference type="FunFam" id="3.40.50.720:FF:000365">
    <property type="entry name" value="Glycerol-3-phosphate dehydrogenase [NAD(+)]"/>
    <property type="match status" value="1"/>
</dbReference>
<dbReference type="GO" id="GO:0046168">
    <property type="term" value="P:glycerol-3-phosphate catabolic process"/>
    <property type="evidence" value="ECO:0007669"/>
    <property type="project" value="UniProtKB-UniRule"/>
</dbReference>
<dbReference type="Pfam" id="PF07479">
    <property type="entry name" value="NAD_Gly3P_dh_C"/>
    <property type="match status" value="1"/>
</dbReference>
<evidence type="ECO:0000256" key="6">
    <source>
        <dbReference type="PIRSR" id="PIRSR000114-2"/>
    </source>
</evidence>
<sequence length="394" mass="42508">MNKLSPLSNTNDADVPSAQMEGMDIHSNVVTPDITRPSSPVQASLPPSPLPSKRHKVAIVGSGSFGTALAKIVAKNVASRPKEFHSEVRMWVREKIVHGKQLTKVINSTHMNDRYLPDVKLPSNLVAVGNLKQVVKDATMLVMVTPHQFLSTVLEEFQTEGVITPGAISISAIKGVEVNGADISTFATLIEEKIGTPCAALGGPNVAQDVANEQFCETTVGAKTADECALWSAVFHTNRFKVSTVQDVSGVSLAGALKNVVALAAGFVDGLKLGSNTKASIMRMGLQEMAEFTVEFFPGSKKETFSEPAGMADLITSCYSGRNKKCAEIFAKTGESWEKIEKNHLNGQLLQGTLTTKEVHNFLVSRKRTYAYPLFEAVYAISFEGRPVKTIIDI</sequence>
<dbReference type="InterPro" id="IPR006168">
    <property type="entry name" value="G3P_DH_NAD-dep"/>
</dbReference>
<name>A0A8K0NQU5_9TREE</name>
<dbReference type="GO" id="GO:0005634">
    <property type="term" value="C:nucleus"/>
    <property type="evidence" value="ECO:0007669"/>
    <property type="project" value="TreeGrafter"/>
</dbReference>
<dbReference type="Gene3D" id="3.40.50.720">
    <property type="entry name" value="NAD(P)-binding Rossmann-like Domain"/>
    <property type="match status" value="1"/>
</dbReference>
<dbReference type="AlphaFoldDB" id="A0A8K0NQU5"/>
<keyword evidence="3 7" id="KW-0520">NAD</keyword>
<evidence type="ECO:0000256" key="4">
    <source>
        <dbReference type="ARBA" id="ARBA00048683"/>
    </source>
</evidence>
<evidence type="ECO:0000256" key="1">
    <source>
        <dbReference type="ARBA" id="ARBA00011009"/>
    </source>
</evidence>
<feature type="binding site" evidence="7">
    <location>
        <position position="149"/>
    </location>
    <ligand>
        <name>NAD(+)</name>
        <dbReference type="ChEBI" id="CHEBI:57540"/>
    </ligand>
</feature>
<feature type="binding site" evidence="7">
    <location>
        <position position="207"/>
    </location>
    <ligand>
        <name>NAD(+)</name>
        <dbReference type="ChEBI" id="CHEBI:57540"/>
    </ligand>
</feature>
<evidence type="ECO:0000256" key="2">
    <source>
        <dbReference type="ARBA" id="ARBA00023002"/>
    </source>
</evidence>
<dbReference type="PROSITE" id="PS00957">
    <property type="entry name" value="NAD_G3PDH"/>
    <property type="match status" value="1"/>
</dbReference>
<dbReference type="Gene3D" id="1.10.1040.10">
    <property type="entry name" value="N-(1-d-carboxylethyl)-l-norvaline Dehydrogenase, domain 2"/>
    <property type="match status" value="1"/>
</dbReference>
<evidence type="ECO:0000256" key="3">
    <source>
        <dbReference type="ARBA" id="ARBA00023027"/>
    </source>
</evidence>
<feature type="compositionally biased region" description="Polar residues" evidence="10">
    <location>
        <begin position="1"/>
        <end position="12"/>
    </location>
</feature>
<dbReference type="InterPro" id="IPR006109">
    <property type="entry name" value="G3P_DH_NAD-dep_C"/>
</dbReference>
<organism evidence="13 14">
    <name type="scientific">Filobasidium floriforme</name>
    <dbReference type="NCBI Taxonomy" id="5210"/>
    <lineage>
        <taxon>Eukaryota</taxon>
        <taxon>Fungi</taxon>
        <taxon>Dikarya</taxon>
        <taxon>Basidiomycota</taxon>
        <taxon>Agaricomycotina</taxon>
        <taxon>Tremellomycetes</taxon>
        <taxon>Filobasidiales</taxon>
        <taxon>Filobasidiaceae</taxon>
        <taxon>Filobasidium</taxon>
    </lineage>
</organism>
<dbReference type="InterPro" id="IPR011128">
    <property type="entry name" value="G3P_DH_NAD-dep_N"/>
</dbReference>
<evidence type="ECO:0000313" key="13">
    <source>
        <dbReference type="EMBL" id="KAG7528630.1"/>
    </source>
</evidence>
<feature type="domain" description="Glycerol-3-phosphate dehydrogenase NAD-dependent N-terminal" evidence="11">
    <location>
        <begin position="56"/>
        <end position="225"/>
    </location>
</feature>
<comment type="similarity">
    <text evidence="1 8">Belongs to the NAD-dependent glycerol-3-phosphate dehydrogenase family.</text>
</comment>
<evidence type="ECO:0000259" key="11">
    <source>
        <dbReference type="Pfam" id="PF01210"/>
    </source>
</evidence>
<comment type="catalytic activity">
    <reaction evidence="4 9">
        <text>sn-glycerol 3-phosphate + NAD(+) = dihydroxyacetone phosphate + NADH + H(+)</text>
        <dbReference type="Rhea" id="RHEA:11092"/>
        <dbReference type="ChEBI" id="CHEBI:15378"/>
        <dbReference type="ChEBI" id="CHEBI:57540"/>
        <dbReference type="ChEBI" id="CHEBI:57597"/>
        <dbReference type="ChEBI" id="CHEBI:57642"/>
        <dbReference type="ChEBI" id="CHEBI:57945"/>
        <dbReference type="EC" id="1.1.1.8"/>
    </reaction>
</comment>
<dbReference type="InterPro" id="IPR036291">
    <property type="entry name" value="NAD(P)-bd_dom_sf"/>
</dbReference>
<feature type="active site" description="Proton acceptor" evidence="5">
    <location>
        <position position="258"/>
    </location>
</feature>
<dbReference type="Proteomes" id="UP000812966">
    <property type="component" value="Unassembled WGS sequence"/>
</dbReference>
<dbReference type="PANTHER" id="PTHR11728">
    <property type="entry name" value="GLYCEROL-3-PHOSPHATE DEHYDROGENASE"/>
    <property type="match status" value="1"/>
</dbReference>
<feature type="domain" description="Glycerol-3-phosphate dehydrogenase NAD-dependent C-terminal" evidence="12">
    <location>
        <begin position="247"/>
        <end position="392"/>
    </location>
</feature>
<dbReference type="FunFam" id="1.10.1040.10:FF:000004">
    <property type="entry name" value="Glycerol-3-phosphate dehydrogenase [NAD(+)]"/>
    <property type="match status" value="1"/>
</dbReference>
<protein>
    <recommendedName>
        <fullName evidence="9">Glycerol-3-phosphate dehydrogenase [NAD(+)]</fullName>
        <ecNumber evidence="9">1.1.1.8</ecNumber>
    </recommendedName>
</protein>
<dbReference type="NCBIfam" id="TIGR03376">
    <property type="entry name" value="glycerol3P_DH"/>
    <property type="match status" value="1"/>
</dbReference>
<dbReference type="InterPro" id="IPR008927">
    <property type="entry name" value="6-PGluconate_DH-like_C_sf"/>
</dbReference>
<dbReference type="GO" id="GO:0042803">
    <property type="term" value="F:protein homodimerization activity"/>
    <property type="evidence" value="ECO:0007669"/>
    <property type="project" value="InterPro"/>
</dbReference>
<gene>
    <name evidence="13" type="ORF">FFLO_06023</name>
</gene>
<dbReference type="EC" id="1.1.1.8" evidence="9"/>
<evidence type="ECO:0000313" key="14">
    <source>
        <dbReference type="Proteomes" id="UP000812966"/>
    </source>
</evidence>
<dbReference type="PRINTS" id="PR00077">
    <property type="entry name" value="GPDHDRGNASE"/>
</dbReference>
<dbReference type="SUPFAM" id="SSF51735">
    <property type="entry name" value="NAD(P)-binding Rossmann-fold domains"/>
    <property type="match status" value="1"/>
</dbReference>
<feature type="binding site" evidence="6">
    <location>
        <position position="174"/>
    </location>
    <ligand>
        <name>substrate</name>
    </ligand>
</feature>
<dbReference type="OrthoDB" id="10263760at2759"/>
<evidence type="ECO:0000256" key="7">
    <source>
        <dbReference type="PIRSR" id="PIRSR000114-3"/>
    </source>
</evidence>